<feature type="chain" id="PRO_5015455059" description="Endo-1,4-beta-xylanase A" evidence="2">
    <location>
        <begin position="26"/>
        <end position="373"/>
    </location>
</feature>
<evidence type="ECO:0008006" key="5">
    <source>
        <dbReference type="Google" id="ProtNLM"/>
    </source>
</evidence>
<evidence type="ECO:0000256" key="1">
    <source>
        <dbReference type="SAM" id="MobiDB-lite"/>
    </source>
</evidence>
<evidence type="ECO:0000313" key="4">
    <source>
        <dbReference type="Proteomes" id="UP000237968"/>
    </source>
</evidence>
<organism evidence="3 4">
    <name type="scientific">Enhygromyxa salina</name>
    <dbReference type="NCBI Taxonomy" id="215803"/>
    <lineage>
        <taxon>Bacteria</taxon>
        <taxon>Pseudomonadati</taxon>
        <taxon>Myxococcota</taxon>
        <taxon>Polyangia</taxon>
        <taxon>Nannocystales</taxon>
        <taxon>Nannocystaceae</taxon>
        <taxon>Enhygromyxa</taxon>
    </lineage>
</organism>
<evidence type="ECO:0000313" key="3">
    <source>
        <dbReference type="EMBL" id="PRP96554.1"/>
    </source>
</evidence>
<sequence>MDSTVRRRAVIGCALGLVLASSACGKDTLDEGTTQNSSLGDTTGDGDGDTAGDGDGDTAGDGDGDTAGDGDGDTAGDGDGDTAGDGDGDTAGDGDGDSGDGDGDSGDGDGDADCEPQPAAVECQPYPAPGPFVPSYALDDDDDPDEPDGPVFVPDADVPGSSQCDTFTQDCPEGEKCVPWASMGGGWDATKCVPVLGELEPGEPCVSQGIVEATDECEVGAYCLASDGPNGSCVELCGCSPDTPTCDTEGTTCSISNEGVIAWCLPVCDPVDSSSCGGSDICVNSAEDGNFVCIFSTQPDEEPGQPCAFLNDCPNGTMCLQGETVPDCQGDFCCGSFCDLGAPDCEPGTECTAFFQQGAAPECLDDVGLCISA</sequence>
<feature type="signal peptide" evidence="2">
    <location>
        <begin position="1"/>
        <end position="25"/>
    </location>
</feature>
<accession>A0A2S9XUP4</accession>
<keyword evidence="4" id="KW-1185">Reference proteome</keyword>
<dbReference type="AlphaFoldDB" id="A0A2S9XUP4"/>
<dbReference type="PROSITE" id="PS51257">
    <property type="entry name" value="PROKAR_LIPOPROTEIN"/>
    <property type="match status" value="1"/>
</dbReference>
<evidence type="ECO:0000256" key="2">
    <source>
        <dbReference type="SAM" id="SignalP"/>
    </source>
</evidence>
<reference evidence="3 4" key="1">
    <citation type="submission" date="2018-03" db="EMBL/GenBank/DDBJ databases">
        <title>Draft Genome Sequences of the Obligatory Marine Myxobacteria Enhygromyxa salina SWB005.</title>
        <authorList>
            <person name="Poehlein A."/>
            <person name="Moghaddam J.A."/>
            <person name="Harms H."/>
            <person name="Alanjari M."/>
            <person name="Koenig G.M."/>
            <person name="Daniel R."/>
            <person name="Schaeberle T.F."/>
        </authorList>
    </citation>
    <scope>NUCLEOTIDE SEQUENCE [LARGE SCALE GENOMIC DNA]</scope>
    <source>
        <strain evidence="3 4">SWB005</strain>
    </source>
</reference>
<name>A0A2S9XUP4_9BACT</name>
<gene>
    <name evidence="3" type="ORF">ENSA5_36300</name>
</gene>
<dbReference type="Proteomes" id="UP000237968">
    <property type="component" value="Unassembled WGS sequence"/>
</dbReference>
<protein>
    <recommendedName>
        <fullName evidence="5">Endo-1,4-beta-xylanase A</fullName>
    </recommendedName>
</protein>
<feature type="compositionally biased region" description="Acidic residues" evidence="1">
    <location>
        <begin position="138"/>
        <end position="148"/>
    </location>
</feature>
<dbReference type="EMBL" id="PVNK01000165">
    <property type="protein sequence ID" value="PRP96554.1"/>
    <property type="molecule type" value="Genomic_DNA"/>
</dbReference>
<feature type="region of interest" description="Disordered" evidence="1">
    <location>
        <begin position="24"/>
        <end position="159"/>
    </location>
</feature>
<dbReference type="RefSeq" id="WP_181197887.1">
    <property type="nucleotide sequence ID" value="NZ_PVNK01000165.1"/>
</dbReference>
<feature type="compositionally biased region" description="Acidic residues" evidence="1">
    <location>
        <begin position="44"/>
        <end position="114"/>
    </location>
</feature>
<proteinExistence type="predicted"/>
<comment type="caution">
    <text evidence="3">The sequence shown here is derived from an EMBL/GenBank/DDBJ whole genome shotgun (WGS) entry which is preliminary data.</text>
</comment>
<keyword evidence="2" id="KW-0732">Signal</keyword>